<dbReference type="SUPFAM" id="SSF50129">
    <property type="entry name" value="GroES-like"/>
    <property type="match status" value="1"/>
</dbReference>
<gene>
    <name evidence="7" type="ORF">ACFPFW_04380</name>
</gene>
<dbReference type="Gene3D" id="3.90.180.10">
    <property type="entry name" value="Medium-chain alcohol dehydrogenases, catalytic domain"/>
    <property type="match status" value="2"/>
</dbReference>
<dbReference type="Gene3D" id="3.40.50.720">
    <property type="entry name" value="NAD(P)-binding Rossmann-like Domain"/>
    <property type="match status" value="1"/>
</dbReference>
<accession>A0ABV9YWU8</accession>
<evidence type="ECO:0000256" key="4">
    <source>
        <dbReference type="ARBA" id="ARBA00022833"/>
    </source>
</evidence>
<keyword evidence="5" id="KW-0560">Oxidoreductase</keyword>
<sequence>MTFVRATALWMTGPGTVELRSAEVPTPEADEVLVRVLYSGVSRGTESLVFAGRVPASEHQRMRAPFQEGEFGFPVKYGYSSVGVVENGPAELIGRVIFCLHPHQDRCIVPAAAVVPIPENVPEGRAVLAANMETALNVIWDADVSAGDSVAVVGCGVVGALAAHLAKREGAEVTIVDVNTDRERIASALDCAFAVPEEAPRDCDIVVHTSATAAGLATALDCGAFEGTIIEASWYGDQLVPVPLGGAFHSRRLKLISSQVGHLPPEKRAEWTHRRRMELALSLLADERLDVLISGETDFANAATDYPARLGDPNTLCHRFRYF</sequence>
<evidence type="ECO:0000313" key="7">
    <source>
        <dbReference type="EMBL" id="MFC5067250.1"/>
    </source>
</evidence>
<evidence type="ECO:0000256" key="5">
    <source>
        <dbReference type="ARBA" id="ARBA00023002"/>
    </source>
</evidence>
<comment type="similarity">
    <text evidence="2">Belongs to the zinc-containing alcohol dehydrogenase family.</text>
</comment>
<dbReference type="CDD" id="cd08255">
    <property type="entry name" value="2-desacetyl-2-hydroxyethyl_bacteriochlorophyllide_like"/>
    <property type="match status" value="1"/>
</dbReference>
<evidence type="ECO:0000256" key="3">
    <source>
        <dbReference type="ARBA" id="ARBA00022723"/>
    </source>
</evidence>
<evidence type="ECO:0000259" key="6">
    <source>
        <dbReference type="Pfam" id="PF01262"/>
    </source>
</evidence>
<dbReference type="RefSeq" id="WP_379769590.1">
    <property type="nucleotide sequence ID" value="NZ_JBHSJF010000004.1"/>
</dbReference>
<evidence type="ECO:0000313" key="8">
    <source>
        <dbReference type="Proteomes" id="UP001595796"/>
    </source>
</evidence>
<dbReference type="InterPro" id="IPR011032">
    <property type="entry name" value="GroES-like_sf"/>
</dbReference>
<comment type="caution">
    <text evidence="7">The sequence shown here is derived from an EMBL/GenBank/DDBJ whole genome shotgun (WGS) entry which is preliminary data.</text>
</comment>
<dbReference type="Pfam" id="PF01262">
    <property type="entry name" value="AlaDh_PNT_C"/>
    <property type="match status" value="1"/>
</dbReference>
<comment type="cofactor">
    <cofactor evidence="1">
        <name>Zn(2+)</name>
        <dbReference type="ChEBI" id="CHEBI:29105"/>
    </cofactor>
</comment>
<protein>
    <submittedName>
        <fullName evidence="7">Dehydrogenase</fullName>
    </submittedName>
</protein>
<feature type="domain" description="Alanine dehydrogenase/pyridine nucleotide transhydrogenase NAD(H)-binding" evidence="6">
    <location>
        <begin position="149"/>
        <end position="187"/>
    </location>
</feature>
<keyword evidence="3" id="KW-0479">Metal-binding</keyword>
<reference evidence="8" key="1">
    <citation type="journal article" date="2019" name="Int. J. Syst. Evol. Microbiol.">
        <title>The Global Catalogue of Microorganisms (GCM) 10K type strain sequencing project: providing services to taxonomists for standard genome sequencing and annotation.</title>
        <authorList>
            <consortium name="The Broad Institute Genomics Platform"/>
            <consortium name="The Broad Institute Genome Sequencing Center for Infectious Disease"/>
            <person name="Wu L."/>
            <person name="Ma J."/>
        </authorList>
    </citation>
    <scope>NUCLEOTIDE SEQUENCE [LARGE SCALE GENOMIC DNA]</scope>
    <source>
        <strain evidence="8">CGMCC 1.16444</strain>
    </source>
</reference>
<evidence type="ECO:0000256" key="2">
    <source>
        <dbReference type="ARBA" id="ARBA00008072"/>
    </source>
</evidence>
<keyword evidence="8" id="KW-1185">Reference proteome</keyword>
<dbReference type="InterPro" id="IPR036291">
    <property type="entry name" value="NAD(P)-bd_dom_sf"/>
</dbReference>
<proteinExistence type="inferred from homology"/>
<dbReference type="EMBL" id="JBHSJF010000004">
    <property type="protein sequence ID" value="MFC5067250.1"/>
    <property type="molecule type" value="Genomic_DNA"/>
</dbReference>
<name>A0ABV9YWU8_9HYPH</name>
<dbReference type="PANTHER" id="PTHR43350">
    <property type="entry name" value="NAD-DEPENDENT ALCOHOL DEHYDROGENASE"/>
    <property type="match status" value="1"/>
</dbReference>
<organism evidence="7 8">
    <name type="scientific">Flaviflagellibacter deserti</name>
    <dbReference type="NCBI Taxonomy" id="2267266"/>
    <lineage>
        <taxon>Bacteria</taxon>
        <taxon>Pseudomonadati</taxon>
        <taxon>Pseudomonadota</taxon>
        <taxon>Alphaproteobacteria</taxon>
        <taxon>Hyphomicrobiales</taxon>
        <taxon>Flaviflagellibacter</taxon>
    </lineage>
</organism>
<dbReference type="PANTHER" id="PTHR43350:SF19">
    <property type="entry name" value="D-GULOSIDE 3-DEHYDROGENASE"/>
    <property type="match status" value="1"/>
</dbReference>
<evidence type="ECO:0000256" key="1">
    <source>
        <dbReference type="ARBA" id="ARBA00001947"/>
    </source>
</evidence>
<dbReference type="SUPFAM" id="SSF51735">
    <property type="entry name" value="NAD(P)-binding Rossmann-fold domains"/>
    <property type="match status" value="1"/>
</dbReference>
<keyword evidence="4" id="KW-0862">Zinc</keyword>
<dbReference type="Proteomes" id="UP001595796">
    <property type="component" value="Unassembled WGS sequence"/>
</dbReference>
<dbReference type="InterPro" id="IPR007698">
    <property type="entry name" value="AlaDH/PNT_NAD(H)-bd"/>
</dbReference>